<gene>
    <name evidence="2" type="ORF">J1605_008621</name>
</gene>
<feature type="region of interest" description="Disordered" evidence="1">
    <location>
        <begin position="217"/>
        <end position="245"/>
    </location>
</feature>
<feature type="compositionally biased region" description="Gly residues" evidence="1">
    <location>
        <begin position="61"/>
        <end position="71"/>
    </location>
</feature>
<feature type="compositionally biased region" description="Basic and acidic residues" evidence="1">
    <location>
        <begin position="88"/>
        <end position="105"/>
    </location>
</feature>
<feature type="region of interest" description="Disordered" evidence="1">
    <location>
        <begin position="1"/>
        <end position="168"/>
    </location>
</feature>
<organism evidence="2 3">
    <name type="scientific">Eschrichtius robustus</name>
    <name type="common">California gray whale</name>
    <name type="synonym">Eschrichtius gibbosus</name>
    <dbReference type="NCBI Taxonomy" id="9764"/>
    <lineage>
        <taxon>Eukaryota</taxon>
        <taxon>Metazoa</taxon>
        <taxon>Chordata</taxon>
        <taxon>Craniata</taxon>
        <taxon>Vertebrata</taxon>
        <taxon>Euteleostomi</taxon>
        <taxon>Mammalia</taxon>
        <taxon>Eutheria</taxon>
        <taxon>Laurasiatheria</taxon>
        <taxon>Artiodactyla</taxon>
        <taxon>Whippomorpha</taxon>
        <taxon>Cetacea</taxon>
        <taxon>Mysticeti</taxon>
        <taxon>Eschrichtiidae</taxon>
        <taxon>Eschrichtius</taxon>
    </lineage>
</organism>
<keyword evidence="3" id="KW-1185">Reference proteome</keyword>
<proteinExistence type="predicted"/>
<protein>
    <submittedName>
        <fullName evidence="2">Uncharacterized protein</fullName>
    </submittedName>
</protein>
<evidence type="ECO:0000256" key="1">
    <source>
        <dbReference type="SAM" id="MobiDB-lite"/>
    </source>
</evidence>
<evidence type="ECO:0000313" key="3">
    <source>
        <dbReference type="Proteomes" id="UP001159641"/>
    </source>
</evidence>
<sequence>MRDWWMVVGAGWPGTRRRGRSARSREGAADAYAGGGLKGGGRSRPPSRRVSRLGSAAGSSSGDGGHGGRGGEALASLCPRRAPFGSECDPRSAGRPLDPRAEGPPRGRVSGSAGRAAGLTRHSVRAGRPLRSPSGQRRLRTPALPQRGPRVLTGVPAPDSSHGKRLSHSVHFRARLRTSGTRCARSSPGRERKCHPAERLGRLRKGRRFLETVLDGEPRFTPEAAGGMGVSGKGGAQNGGKGLGE</sequence>
<feature type="compositionally biased region" description="Gly residues" evidence="1">
    <location>
        <begin position="226"/>
        <end position="245"/>
    </location>
</feature>
<dbReference type="AlphaFoldDB" id="A0AB34GUG7"/>
<feature type="compositionally biased region" description="Gly residues" evidence="1">
    <location>
        <begin position="33"/>
        <end position="42"/>
    </location>
</feature>
<dbReference type="Proteomes" id="UP001159641">
    <property type="component" value="Unassembled WGS sequence"/>
</dbReference>
<name>A0AB34GUG7_ESCRO</name>
<dbReference type="EMBL" id="JAIQCJ010002072">
    <property type="protein sequence ID" value="KAJ8784121.1"/>
    <property type="molecule type" value="Genomic_DNA"/>
</dbReference>
<feature type="compositionally biased region" description="Low complexity" evidence="1">
    <location>
        <begin position="106"/>
        <end position="118"/>
    </location>
</feature>
<evidence type="ECO:0000313" key="2">
    <source>
        <dbReference type="EMBL" id="KAJ8784121.1"/>
    </source>
</evidence>
<comment type="caution">
    <text evidence="2">The sequence shown here is derived from an EMBL/GenBank/DDBJ whole genome shotgun (WGS) entry which is preliminary data.</text>
</comment>
<reference evidence="2 3" key="1">
    <citation type="submission" date="2022-11" db="EMBL/GenBank/DDBJ databases">
        <title>Whole genome sequence of Eschrichtius robustus ER-17-0199.</title>
        <authorList>
            <person name="Bruniche-Olsen A."/>
            <person name="Black A.N."/>
            <person name="Fields C.J."/>
            <person name="Walden K."/>
            <person name="Dewoody J.A."/>
        </authorList>
    </citation>
    <scope>NUCLEOTIDE SEQUENCE [LARGE SCALE GENOMIC DNA]</scope>
    <source>
        <strain evidence="2">ER-17-0199</strain>
        <tissue evidence="2">Blubber</tissue>
    </source>
</reference>
<accession>A0AB34GUG7</accession>